<keyword evidence="4" id="KW-1185">Reference proteome</keyword>
<reference evidence="3" key="1">
    <citation type="submission" date="2021-02" db="EMBL/GenBank/DDBJ databases">
        <title>Natrosporangium hydrolyticum gen. nov., sp. nov, a haloalkaliphilic actinobacterium from a soda solonchak soil.</title>
        <authorList>
            <person name="Sorokin D.Y."/>
            <person name="Khijniak T.V."/>
            <person name="Zakharycheva A.P."/>
            <person name="Boueva O.V."/>
            <person name="Ariskina E.V."/>
            <person name="Hahnke R.L."/>
            <person name="Bunk B."/>
            <person name="Sproer C."/>
            <person name="Schumann P."/>
            <person name="Evtushenko L.I."/>
            <person name="Kublanov I.V."/>
        </authorList>
    </citation>
    <scope>NUCLEOTIDE SEQUENCE</scope>
    <source>
        <strain evidence="3">DSM 106523</strain>
    </source>
</reference>
<organism evidence="3 4">
    <name type="scientific">Natronosporangium hydrolyticum</name>
    <dbReference type="NCBI Taxonomy" id="2811111"/>
    <lineage>
        <taxon>Bacteria</taxon>
        <taxon>Bacillati</taxon>
        <taxon>Actinomycetota</taxon>
        <taxon>Actinomycetes</taxon>
        <taxon>Micromonosporales</taxon>
        <taxon>Micromonosporaceae</taxon>
        <taxon>Natronosporangium</taxon>
    </lineage>
</organism>
<keyword evidence="2" id="KW-1133">Transmembrane helix</keyword>
<protein>
    <submittedName>
        <fullName evidence="3">Uncharacterized protein</fullName>
    </submittedName>
</protein>
<dbReference type="EMBL" id="CP070499">
    <property type="protein sequence ID" value="QSB12955.1"/>
    <property type="molecule type" value="Genomic_DNA"/>
</dbReference>
<accession>A0A895Y9G3</accession>
<keyword evidence="2" id="KW-0472">Membrane</keyword>
<dbReference type="Proteomes" id="UP000662857">
    <property type="component" value="Chromosome"/>
</dbReference>
<gene>
    <name evidence="3" type="ORF">JQS43_14910</name>
</gene>
<evidence type="ECO:0000313" key="3">
    <source>
        <dbReference type="EMBL" id="QSB12955.1"/>
    </source>
</evidence>
<dbReference type="AlphaFoldDB" id="A0A895Y9G3"/>
<dbReference type="KEGG" id="nhy:JQS43_14910"/>
<evidence type="ECO:0000256" key="1">
    <source>
        <dbReference type="SAM" id="MobiDB-lite"/>
    </source>
</evidence>
<evidence type="ECO:0000313" key="4">
    <source>
        <dbReference type="Proteomes" id="UP000662857"/>
    </source>
</evidence>
<sequence>MPTRQSEYLIVTSLPGAAPRRPTRPRRWWRTTGGRHRLGTPGTTPRCHRAPARHDRAGRGRHHRPAPRWGERLNQLAHTARYAVVLVLAGSFAASAWYSVAGATAFAQIIHP</sequence>
<feature type="compositionally biased region" description="Basic residues" evidence="1">
    <location>
        <begin position="21"/>
        <end position="38"/>
    </location>
</feature>
<dbReference type="RefSeq" id="WP_239675006.1">
    <property type="nucleotide sequence ID" value="NZ_CP070499.1"/>
</dbReference>
<proteinExistence type="predicted"/>
<feature type="region of interest" description="Disordered" evidence="1">
    <location>
        <begin position="16"/>
        <end position="69"/>
    </location>
</feature>
<evidence type="ECO:0000256" key="2">
    <source>
        <dbReference type="SAM" id="Phobius"/>
    </source>
</evidence>
<keyword evidence="2" id="KW-0812">Transmembrane</keyword>
<feature type="transmembrane region" description="Helical" evidence="2">
    <location>
        <begin position="82"/>
        <end position="110"/>
    </location>
</feature>
<name>A0A895Y9G3_9ACTN</name>